<sequence length="338" mass="37219">MIGFYSLQEILMITALAIIVDLLIGDPKRLPHPVIWIGKLIKFLTNRWLNPLLSLPPVERQRHQRKEKQLGIALLVTVALSVFIVTVAGAWACAWIHPWLGYAFQVWFISTTMAVKGLKDAGVLVFDALDRGRLHDARTYVGYIVGRDTMHLDEPEITRAAVETVAENTVDAYVTPLCFALLGGAPLAMLYRAVNTLDSMVGYRNEKYRHFGWASARCDDVLNYIPARLTGLLMVLSNIFLPGSSAGRSLRAILKFARLHPSPNGGIPESAAAGALGVQLGGINVYGEVVSDRARMGWKLRELRSPDILAVIRMLYGTAYLTLGGILCALCWIMFAGS</sequence>
<name>A0ABW1IRL5_9BACL</name>
<reference evidence="11" key="1">
    <citation type="journal article" date="2019" name="Int. J. Syst. Evol. Microbiol.">
        <title>The Global Catalogue of Microorganisms (GCM) 10K type strain sequencing project: providing services to taxonomists for standard genome sequencing and annotation.</title>
        <authorList>
            <consortium name="The Broad Institute Genomics Platform"/>
            <consortium name="The Broad Institute Genome Sequencing Center for Infectious Disease"/>
            <person name="Wu L."/>
            <person name="Ma J."/>
        </authorList>
    </citation>
    <scope>NUCLEOTIDE SEQUENCE [LARGE SCALE GENOMIC DNA]</scope>
    <source>
        <strain evidence="11">CCM 8749</strain>
    </source>
</reference>
<evidence type="ECO:0000256" key="9">
    <source>
        <dbReference type="HAMAP-Rule" id="MF_00024"/>
    </source>
</evidence>
<feature type="transmembrane region" description="Helical" evidence="9">
    <location>
        <begin position="308"/>
        <end position="335"/>
    </location>
</feature>
<evidence type="ECO:0000256" key="7">
    <source>
        <dbReference type="ARBA" id="ARBA00022989"/>
    </source>
</evidence>
<feature type="transmembrane region" description="Helical" evidence="9">
    <location>
        <begin position="70"/>
        <end position="97"/>
    </location>
</feature>
<evidence type="ECO:0000256" key="4">
    <source>
        <dbReference type="ARBA" id="ARBA00022475"/>
    </source>
</evidence>
<evidence type="ECO:0000256" key="5">
    <source>
        <dbReference type="ARBA" id="ARBA00022573"/>
    </source>
</evidence>
<dbReference type="Pfam" id="PF03186">
    <property type="entry name" value="CobD_Cbib"/>
    <property type="match status" value="1"/>
</dbReference>
<dbReference type="EMBL" id="JBHSQV010000163">
    <property type="protein sequence ID" value="MFC5987478.1"/>
    <property type="molecule type" value="Genomic_DNA"/>
</dbReference>
<feature type="transmembrane region" description="Helical" evidence="9">
    <location>
        <begin position="173"/>
        <end position="194"/>
    </location>
</feature>
<evidence type="ECO:0000256" key="8">
    <source>
        <dbReference type="ARBA" id="ARBA00023136"/>
    </source>
</evidence>
<comment type="caution">
    <text evidence="9">Lacks conserved residue(s) required for the propagation of feature annotation.</text>
</comment>
<keyword evidence="11" id="KW-1185">Reference proteome</keyword>
<organism evidence="10 11">
    <name type="scientific">Marinicrinis lubricantis</name>
    <dbReference type="NCBI Taxonomy" id="2086470"/>
    <lineage>
        <taxon>Bacteria</taxon>
        <taxon>Bacillati</taxon>
        <taxon>Bacillota</taxon>
        <taxon>Bacilli</taxon>
        <taxon>Bacillales</taxon>
        <taxon>Paenibacillaceae</taxon>
    </lineage>
</organism>
<accession>A0ABW1IRL5</accession>
<proteinExistence type="inferred from homology"/>
<dbReference type="InterPro" id="IPR004485">
    <property type="entry name" value="Cobalamin_biosynth_CobD/CbiB"/>
</dbReference>
<evidence type="ECO:0000256" key="1">
    <source>
        <dbReference type="ARBA" id="ARBA00004651"/>
    </source>
</evidence>
<keyword evidence="5 9" id="KW-0169">Cobalamin biosynthesis</keyword>
<comment type="pathway">
    <text evidence="2 9">Cofactor biosynthesis; adenosylcobalamin biosynthesis.</text>
</comment>
<comment type="subcellular location">
    <subcellularLocation>
        <location evidence="1 9">Cell membrane</location>
        <topology evidence="1 9">Multi-pass membrane protein</topology>
    </subcellularLocation>
</comment>
<dbReference type="NCBIfam" id="TIGR00380">
    <property type="entry name" value="cobal_cbiB"/>
    <property type="match status" value="1"/>
</dbReference>
<evidence type="ECO:0000256" key="6">
    <source>
        <dbReference type="ARBA" id="ARBA00022692"/>
    </source>
</evidence>
<keyword evidence="7 9" id="KW-1133">Transmembrane helix</keyword>
<dbReference type="PANTHER" id="PTHR34308:SF1">
    <property type="entry name" value="COBALAMIN BIOSYNTHESIS PROTEIN CBIB"/>
    <property type="match status" value="1"/>
</dbReference>
<keyword evidence="4 9" id="KW-1003">Cell membrane</keyword>
<evidence type="ECO:0000256" key="2">
    <source>
        <dbReference type="ARBA" id="ARBA00004953"/>
    </source>
</evidence>
<protein>
    <recommendedName>
        <fullName evidence="9">Cobalamin biosynthesis protein CobD</fullName>
    </recommendedName>
</protein>
<dbReference type="Proteomes" id="UP001596250">
    <property type="component" value="Unassembled WGS sequence"/>
</dbReference>
<comment type="caution">
    <text evidence="10">The sequence shown here is derived from an EMBL/GenBank/DDBJ whole genome shotgun (WGS) entry which is preliminary data.</text>
</comment>
<comment type="similarity">
    <text evidence="3 9">Belongs to the CobD/CbiB family.</text>
</comment>
<evidence type="ECO:0000313" key="10">
    <source>
        <dbReference type="EMBL" id="MFC5987478.1"/>
    </source>
</evidence>
<comment type="function">
    <text evidence="9">Converts cobyric acid to cobinamide by the addition of aminopropanol on the F carboxylic group.</text>
</comment>
<dbReference type="RefSeq" id="WP_379894866.1">
    <property type="nucleotide sequence ID" value="NZ_CBCSCT010000040.1"/>
</dbReference>
<keyword evidence="8 9" id="KW-0472">Membrane</keyword>
<evidence type="ECO:0000256" key="3">
    <source>
        <dbReference type="ARBA" id="ARBA00006263"/>
    </source>
</evidence>
<evidence type="ECO:0000313" key="11">
    <source>
        <dbReference type="Proteomes" id="UP001596250"/>
    </source>
</evidence>
<gene>
    <name evidence="10" type="primary">cbiB</name>
    <name evidence="9" type="synonym">cobD</name>
    <name evidence="10" type="ORF">ACFPXP_13815</name>
</gene>
<dbReference type="HAMAP" id="MF_00024">
    <property type="entry name" value="CobD_CbiB"/>
    <property type="match status" value="1"/>
</dbReference>
<keyword evidence="6 9" id="KW-0812">Transmembrane</keyword>
<dbReference type="PANTHER" id="PTHR34308">
    <property type="entry name" value="COBALAMIN BIOSYNTHESIS PROTEIN CBIB"/>
    <property type="match status" value="1"/>
</dbReference>